<evidence type="ECO:0000256" key="4">
    <source>
        <dbReference type="ARBA" id="ARBA00012984"/>
    </source>
</evidence>
<comment type="similarity">
    <text evidence="11">Belongs to the BioW family.</text>
</comment>
<sequence length="250" mass="28472">MKKWYSIRMRASSGESHENGGQHISGAERLVKKIDIETTAMELIQRATNHSRGKADFISLKIDSIPRDDIQMVAPLHIKEIKNTDTHSTKNVLREASLPIKQEILFSLYDWIIQDDVTRGAIIVDIHSGKRLDTNLERGVRVSHIDWDEAYKHKWLIENHTHQPKKLIEAMAIASKVASAGTICELCCSDDPKYTTGYISFQNTYYRIPNMKEKGSDCGGRVFIVDATKFNLDTYVHYLEKTPVLIGEKV</sequence>
<dbReference type="GO" id="GO:0005524">
    <property type="term" value="F:ATP binding"/>
    <property type="evidence" value="ECO:0007669"/>
    <property type="project" value="UniProtKB-KW"/>
</dbReference>
<protein>
    <recommendedName>
        <fullName evidence="4 11">6-carboxyhexanoate--CoA ligase</fullName>
        <ecNumber evidence="4 11">6.2.1.14</ecNumber>
    </recommendedName>
    <alternativeName>
        <fullName evidence="11">Pimeloyl-CoA synthase</fullName>
    </alternativeName>
</protein>
<evidence type="ECO:0000256" key="12">
    <source>
        <dbReference type="SAM" id="MobiDB-lite"/>
    </source>
</evidence>
<dbReference type="UniPathway" id="UPA00999">
    <property type="reaction ID" value="UER00351"/>
</dbReference>
<dbReference type="EC" id="6.2.1.14" evidence="4 11"/>
<comment type="caution">
    <text evidence="13">The sequence shown here is derived from an EMBL/GenBank/DDBJ whole genome shotgun (WGS) entry which is preliminary data.</text>
</comment>
<comment type="pathway">
    <text evidence="2 11">Metabolic intermediate metabolism; pimeloyl-CoA biosynthesis; pimeloyl-CoA from pimelate: step 1/1.</text>
</comment>
<dbReference type="OrthoDB" id="9792985at2"/>
<evidence type="ECO:0000256" key="7">
    <source>
        <dbReference type="ARBA" id="ARBA00022756"/>
    </source>
</evidence>
<keyword evidence="5 11" id="KW-0436">Ligase</keyword>
<evidence type="ECO:0000256" key="8">
    <source>
        <dbReference type="ARBA" id="ARBA00022840"/>
    </source>
</evidence>
<evidence type="ECO:0000256" key="1">
    <source>
        <dbReference type="ARBA" id="ARBA00001946"/>
    </source>
</evidence>
<organism evidence="13 14">
    <name type="scientific">Cerasibacillus terrae</name>
    <dbReference type="NCBI Taxonomy" id="2498845"/>
    <lineage>
        <taxon>Bacteria</taxon>
        <taxon>Bacillati</taxon>
        <taxon>Bacillota</taxon>
        <taxon>Bacilli</taxon>
        <taxon>Bacillales</taxon>
        <taxon>Bacillaceae</taxon>
        <taxon>Cerasibacillus</taxon>
    </lineage>
</organism>
<dbReference type="HAMAP" id="MF_00668">
    <property type="entry name" value="BioW"/>
    <property type="match status" value="1"/>
</dbReference>
<keyword evidence="6 11" id="KW-0547">Nucleotide-binding</keyword>
<dbReference type="RefSeq" id="WP_147666369.1">
    <property type="nucleotide sequence ID" value="NZ_VDUW01000003.1"/>
</dbReference>
<evidence type="ECO:0000256" key="3">
    <source>
        <dbReference type="ARBA" id="ARBA00011738"/>
    </source>
</evidence>
<keyword evidence="8 11" id="KW-0067">ATP-binding</keyword>
<evidence type="ECO:0000256" key="10">
    <source>
        <dbReference type="ARBA" id="ARBA00049553"/>
    </source>
</evidence>
<proteinExistence type="inferred from homology"/>
<dbReference type="AlphaFoldDB" id="A0A5C8NX80"/>
<dbReference type="InterPro" id="IPR005499">
    <property type="entry name" value="BioW"/>
</dbReference>
<dbReference type="NCBIfam" id="TIGR01204">
    <property type="entry name" value="bioW"/>
    <property type="match status" value="1"/>
</dbReference>
<evidence type="ECO:0000256" key="5">
    <source>
        <dbReference type="ARBA" id="ARBA00022598"/>
    </source>
</evidence>
<evidence type="ECO:0000256" key="2">
    <source>
        <dbReference type="ARBA" id="ARBA00005075"/>
    </source>
</evidence>
<keyword evidence="7 11" id="KW-0093">Biotin biosynthesis</keyword>
<comment type="function">
    <text evidence="11">Catalyzes the transformation of pimelate into pimeloyl-CoA with concomitant hydrolysis of ATP to AMP.</text>
</comment>
<evidence type="ECO:0000256" key="6">
    <source>
        <dbReference type="ARBA" id="ARBA00022741"/>
    </source>
</evidence>
<comment type="catalytic activity">
    <reaction evidence="10 11">
        <text>heptanedioate + ATP + CoA = 6-carboxyhexanoyl-CoA + AMP + diphosphate</text>
        <dbReference type="Rhea" id="RHEA:14781"/>
        <dbReference type="ChEBI" id="CHEBI:30616"/>
        <dbReference type="ChEBI" id="CHEBI:33019"/>
        <dbReference type="ChEBI" id="CHEBI:36165"/>
        <dbReference type="ChEBI" id="CHEBI:57287"/>
        <dbReference type="ChEBI" id="CHEBI:57360"/>
        <dbReference type="ChEBI" id="CHEBI:456215"/>
        <dbReference type="EC" id="6.2.1.14"/>
    </reaction>
</comment>
<dbReference type="GO" id="GO:0042410">
    <property type="term" value="F:6-carboxyhexanoate-CoA ligase activity"/>
    <property type="evidence" value="ECO:0007669"/>
    <property type="project" value="UniProtKB-UniRule"/>
</dbReference>
<comment type="subunit">
    <text evidence="3 11">Homodimer.</text>
</comment>
<keyword evidence="14" id="KW-1185">Reference proteome</keyword>
<keyword evidence="9 11" id="KW-0460">Magnesium</keyword>
<comment type="cofactor">
    <cofactor evidence="1 11">
        <name>Mg(2+)</name>
        <dbReference type="ChEBI" id="CHEBI:18420"/>
    </cofactor>
</comment>
<dbReference type="GO" id="GO:0000287">
    <property type="term" value="F:magnesium ion binding"/>
    <property type="evidence" value="ECO:0007669"/>
    <property type="project" value="UniProtKB-UniRule"/>
</dbReference>
<evidence type="ECO:0000256" key="11">
    <source>
        <dbReference type="HAMAP-Rule" id="MF_00668"/>
    </source>
</evidence>
<evidence type="ECO:0000313" key="13">
    <source>
        <dbReference type="EMBL" id="TXL65699.1"/>
    </source>
</evidence>
<name>A0A5C8NX80_9BACI</name>
<dbReference type="EMBL" id="VDUW01000003">
    <property type="protein sequence ID" value="TXL65699.1"/>
    <property type="molecule type" value="Genomic_DNA"/>
</dbReference>
<dbReference type="Pfam" id="PF03744">
    <property type="entry name" value="BioW"/>
    <property type="match status" value="1"/>
</dbReference>
<dbReference type="Proteomes" id="UP000321574">
    <property type="component" value="Unassembled WGS sequence"/>
</dbReference>
<dbReference type="GO" id="GO:0009102">
    <property type="term" value="P:biotin biosynthetic process"/>
    <property type="evidence" value="ECO:0007669"/>
    <property type="project" value="UniProtKB-UniRule"/>
</dbReference>
<reference evidence="13 14" key="1">
    <citation type="submission" date="2019-06" db="EMBL/GenBank/DDBJ databases">
        <title>Cerasibacillus sp. nov., isolated from maize field.</title>
        <authorList>
            <person name="Lin S.-Y."/>
            <person name="Tsai C.-F."/>
            <person name="Young C.-C."/>
        </authorList>
    </citation>
    <scope>NUCLEOTIDE SEQUENCE [LARGE SCALE GENOMIC DNA]</scope>
    <source>
        <strain evidence="13 14">CC-CFT480</strain>
    </source>
</reference>
<evidence type="ECO:0000256" key="9">
    <source>
        <dbReference type="ARBA" id="ARBA00022842"/>
    </source>
</evidence>
<gene>
    <name evidence="11" type="primary">bioW</name>
    <name evidence="13" type="ORF">FHP05_06145</name>
</gene>
<feature type="region of interest" description="Disordered" evidence="12">
    <location>
        <begin position="1"/>
        <end position="24"/>
    </location>
</feature>
<evidence type="ECO:0000313" key="14">
    <source>
        <dbReference type="Proteomes" id="UP000321574"/>
    </source>
</evidence>
<dbReference type="NCBIfam" id="NF002360">
    <property type="entry name" value="PRK01322.1"/>
    <property type="match status" value="1"/>
</dbReference>
<accession>A0A5C8NX80</accession>